<dbReference type="InterPro" id="IPR027843">
    <property type="entry name" value="DUF4440"/>
</dbReference>
<dbReference type="SUPFAM" id="SSF54427">
    <property type="entry name" value="NTF2-like"/>
    <property type="match status" value="1"/>
</dbReference>
<keyword evidence="3" id="KW-1185">Reference proteome</keyword>
<gene>
    <name evidence="2" type="ORF">METUNv1_00066</name>
</gene>
<dbReference type="AlphaFoldDB" id="F5R7D6"/>
<dbReference type="Gene3D" id="3.10.450.50">
    <property type="match status" value="1"/>
</dbReference>
<feature type="domain" description="DUF4440" evidence="1">
    <location>
        <begin position="10"/>
        <end position="119"/>
    </location>
</feature>
<evidence type="ECO:0000259" key="1">
    <source>
        <dbReference type="Pfam" id="PF14534"/>
    </source>
</evidence>
<dbReference type="OrthoDB" id="9114487at2"/>
<comment type="caution">
    <text evidence="2">The sequence shown here is derived from an EMBL/GenBank/DDBJ whole genome shotgun (WGS) entry which is preliminary data.</text>
</comment>
<dbReference type="Proteomes" id="UP000005019">
    <property type="component" value="Unassembled WGS sequence"/>
</dbReference>
<accession>F5R7D6</accession>
<sequence length="126" mass="13273">MSQTTLQAAIADINTRWDAAFNRGDAAAVAALYDAEAAVLPAGGDAAVGPAAIQTLFAGAIASGIHNHRIEQHAVAGDDLIATQRGRWSAQAKNADGELQTFSGHLTVVYRRQPDGGWRALTHIWN</sequence>
<dbReference type="InterPro" id="IPR032710">
    <property type="entry name" value="NTF2-like_dom_sf"/>
</dbReference>
<organism evidence="2 3">
    <name type="scientific">Methyloversatilis universalis (strain ATCC BAA-1314 / DSM 25237 / JCM 13912 / CCUG 52030 / FAM5)</name>
    <dbReference type="NCBI Taxonomy" id="1000565"/>
    <lineage>
        <taxon>Bacteria</taxon>
        <taxon>Pseudomonadati</taxon>
        <taxon>Pseudomonadota</taxon>
        <taxon>Betaproteobacteria</taxon>
        <taxon>Nitrosomonadales</taxon>
        <taxon>Sterolibacteriaceae</taxon>
        <taxon>Methyloversatilis</taxon>
    </lineage>
</organism>
<dbReference type="eggNOG" id="COG4319">
    <property type="taxonomic scope" value="Bacteria"/>
</dbReference>
<evidence type="ECO:0000313" key="3">
    <source>
        <dbReference type="Proteomes" id="UP000005019"/>
    </source>
</evidence>
<dbReference type="STRING" id="1000565.METUNv1_00066"/>
<protein>
    <submittedName>
        <fullName evidence="2">Signal peptide protein</fullName>
    </submittedName>
</protein>
<dbReference type="RefSeq" id="WP_008057677.1">
    <property type="nucleotide sequence ID" value="NZ_AFHG01000028.1"/>
</dbReference>
<dbReference type="EMBL" id="AFHG01000028">
    <property type="protein sequence ID" value="EGK73439.1"/>
    <property type="molecule type" value="Genomic_DNA"/>
</dbReference>
<reference evidence="2 3" key="1">
    <citation type="journal article" date="2011" name="J. Bacteriol.">
        <title>Genome sequence of Methyloversatilis universalis FAM5T, a methylotrophic representative of the order Rhodocyclales.</title>
        <authorList>
            <person name="Kittichotirat W."/>
            <person name="Good N.M."/>
            <person name="Hall R."/>
            <person name="Bringel F."/>
            <person name="Lajus A."/>
            <person name="Medigue C."/>
            <person name="Smalley N.E."/>
            <person name="Beck D."/>
            <person name="Bumgarner R."/>
            <person name="Vuilleumier S."/>
            <person name="Kalyuzhnaya M.G."/>
        </authorList>
    </citation>
    <scope>NUCLEOTIDE SEQUENCE [LARGE SCALE GENOMIC DNA]</scope>
    <source>
        <strain evidence="3">ATCC BAA-1314 / JCM 13912 / FAM5</strain>
    </source>
</reference>
<proteinExistence type="predicted"/>
<dbReference type="Pfam" id="PF14534">
    <property type="entry name" value="DUF4440"/>
    <property type="match status" value="1"/>
</dbReference>
<name>F5R7D6_METUF</name>
<evidence type="ECO:0000313" key="2">
    <source>
        <dbReference type="EMBL" id="EGK73439.1"/>
    </source>
</evidence>